<feature type="region of interest" description="Disordered" evidence="1">
    <location>
        <begin position="106"/>
        <end position="209"/>
    </location>
</feature>
<feature type="compositionally biased region" description="Low complexity" evidence="1">
    <location>
        <begin position="106"/>
        <end position="116"/>
    </location>
</feature>
<organism evidence="2 3">
    <name type="scientific">Cryomyces antarcticus</name>
    <dbReference type="NCBI Taxonomy" id="329879"/>
    <lineage>
        <taxon>Eukaryota</taxon>
        <taxon>Fungi</taxon>
        <taxon>Dikarya</taxon>
        <taxon>Ascomycota</taxon>
        <taxon>Pezizomycotina</taxon>
        <taxon>Dothideomycetes</taxon>
        <taxon>Dothideomycetes incertae sedis</taxon>
        <taxon>Cryomyces</taxon>
    </lineage>
</organism>
<name>A0ABR0KU53_9PEZI</name>
<evidence type="ECO:0000313" key="3">
    <source>
        <dbReference type="Proteomes" id="UP001357485"/>
    </source>
</evidence>
<feature type="compositionally biased region" description="Acidic residues" evidence="1">
    <location>
        <begin position="135"/>
        <end position="158"/>
    </location>
</feature>
<evidence type="ECO:0000256" key="1">
    <source>
        <dbReference type="SAM" id="MobiDB-lite"/>
    </source>
</evidence>
<proteinExistence type="predicted"/>
<reference evidence="2 3" key="1">
    <citation type="submission" date="2023-08" db="EMBL/GenBank/DDBJ databases">
        <title>Black Yeasts Isolated from many extreme environments.</title>
        <authorList>
            <person name="Coleine C."/>
            <person name="Stajich J.E."/>
            <person name="Selbmann L."/>
        </authorList>
    </citation>
    <scope>NUCLEOTIDE SEQUENCE [LARGE SCALE GENOMIC DNA]</scope>
    <source>
        <strain evidence="2 3">CCFEE 536</strain>
    </source>
</reference>
<dbReference type="Proteomes" id="UP001357485">
    <property type="component" value="Unassembled WGS sequence"/>
</dbReference>
<evidence type="ECO:0000313" key="2">
    <source>
        <dbReference type="EMBL" id="KAK5130954.1"/>
    </source>
</evidence>
<sequence>MYTIVFVTYAVLNRVATTTDVVTAETAVVETDGTTNDEAVDRATGGSEVETEVETTVVRVEVVFFEDTGATGTELVTDTEVVFLDDTGETGAELVTDAEVAFFDDTGATDTGATGTELVADAEVTREDEVPGATGEDEETESDETDDEERADEEEEVETGAAGVDELDAEEVVLIADDDELDEDETDAVESDTTGVADGEEETALVQPP</sequence>
<comment type="caution">
    <text evidence="2">The sequence shown here is derived from an EMBL/GenBank/DDBJ whole genome shotgun (WGS) entry which is preliminary data.</text>
</comment>
<dbReference type="EMBL" id="JAVRRA010024670">
    <property type="protein sequence ID" value="KAK5130954.1"/>
    <property type="molecule type" value="Genomic_DNA"/>
</dbReference>
<accession>A0ABR0KU53</accession>
<keyword evidence="3" id="KW-1185">Reference proteome</keyword>
<protein>
    <submittedName>
        <fullName evidence="2">Uncharacterized protein</fullName>
    </submittedName>
</protein>
<feature type="compositionally biased region" description="Acidic residues" evidence="1">
    <location>
        <begin position="165"/>
        <end position="190"/>
    </location>
</feature>
<gene>
    <name evidence="2" type="ORF">LTR16_001157</name>
</gene>